<name>A0A6P1YSQ1_9HYPH</name>
<reference evidence="6 7" key="1">
    <citation type="submission" date="2020-02" db="EMBL/GenBank/DDBJ databases">
        <authorList>
            <person name="Li G."/>
        </authorList>
    </citation>
    <scope>NUCLEOTIDE SEQUENCE [LARGE SCALE GENOMIC DNA]</scope>
    <source>
        <strain evidence="6 7">DSM 102029</strain>
    </source>
</reference>
<dbReference type="InterPro" id="IPR009003">
    <property type="entry name" value="Peptidase_S1_PA"/>
</dbReference>
<feature type="domain" description="Peptidase S1" evidence="5">
    <location>
        <begin position="41"/>
        <end position="255"/>
    </location>
</feature>
<evidence type="ECO:0000313" key="7">
    <source>
        <dbReference type="Proteomes" id="UP000464751"/>
    </source>
</evidence>
<dbReference type="SUPFAM" id="SSF50494">
    <property type="entry name" value="Trypsin-like serine proteases"/>
    <property type="match status" value="1"/>
</dbReference>
<dbReference type="PRINTS" id="PR00722">
    <property type="entry name" value="CHYMOTRYPSIN"/>
</dbReference>
<dbReference type="KEGG" id="apra:G3A50_16295"/>
<feature type="chain" id="PRO_5026788289" evidence="4">
    <location>
        <begin position="41"/>
        <end position="259"/>
    </location>
</feature>
<dbReference type="PROSITE" id="PS50240">
    <property type="entry name" value="TRYPSIN_DOM"/>
    <property type="match status" value="1"/>
</dbReference>
<dbReference type="GO" id="GO:0006508">
    <property type="term" value="P:proteolysis"/>
    <property type="evidence" value="ECO:0007669"/>
    <property type="project" value="UniProtKB-KW"/>
</dbReference>
<organism evidence="6 7">
    <name type="scientific">Ancylobacter pratisalsi</name>
    <dbReference type="NCBI Taxonomy" id="1745854"/>
    <lineage>
        <taxon>Bacteria</taxon>
        <taxon>Pseudomonadati</taxon>
        <taxon>Pseudomonadota</taxon>
        <taxon>Alphaproteobacteria</taxon>
        <taxon>Hyphomicrobiales</taxon>
        <taxon>Xanthobacteraceae</taxon>
        <taxon>Ancylobacter</taxon>
    </lineage>
</organism>
<dbReference type="PANTHER" id="PTHR24276">
    <property type="entry name" value="POLYSERASE-RELATED"/>
    <property type="match status" value="1"/>
</dbReference>
<dbReference type="Gene3D" id="2.40.10.10">
    <property type="entry name" value="Trypsin-like serine proteases"/>
    <property type="match status" value="1"/>
</dbReference>
<dbReference type="InterPro" id="IPR033116">
    <property type="entry name" value="TRYPSIN_SER"/>
</dbReference>
<evidence type="ECO:0000313" key="6">
    <source>
        <dbReference type="EMBL" id="QIB35093.1"/>
    </source>
</evidence>
<proteinExistence type="inferred from homology"/>
<dbReference type="SMART" id="SM00020">
    <property type="entry name" value="Tryp_SPc"/>
    <property type="match status" value="1"/>
</dbReference>
<dbReference type="InterPro" id="IPR001254">
    <property type="entry name" value="Trypsin_dom"/>
</dbReference>
<evidence type="ECO:0000259" key="5">
    <source>
        <dbReference type="PROSITE" id="PS50240"/>
    </source>
</evidence>
<feature type="signal peptide" evidence="4">
    <location>
        <begin position="1"/>
        <end position="40"/>
    </location>
</feature>
<evidence type="ECO:0000256" key="2">
    <source>
        <dbReference type="ARBA" id="ARBA00023157"/>
    </source>
</evidence>
<comment type="similarity">
    <text evidence="1">Belongs to the peptidase S1 family.</text>
</comment>
<dbReference type="GO" id="GO:0004252">
    <property type="term" value="F:serine-type endopeptidase activity"/>
    <property type="evidence" value="ECO:0007669"/>
    <property type="project" value="InterPro"/>
</dbReference>
<keyword evidence="3 6" id="KW-0645">Protease</keyword>
<dbReference type="PROSITE" id="PS00134">
    <property type="entry name" value="TRYPSIN_HIS"/>
    <property type="match status" value="1"/>
</dbReference>
<dbReference type="PANTHER" id="PTHR24276:SF98">
    <property type="entry name" value="FI18310P1-RELATED"/>
    <property type="match status" value="1"/>
</dbReference>
<protein>
    <submittedName>
        <fullName evidence="6">Trypsin-like serine protease</fullName>
    </submittedName>
</protein>
<accession>A0A6P1YSQ1</accession>
<dbReference type="EMBL" id="CP048630">
    <property type="protein sequence ID" value="QIB35093.1"/>
    <property type="molecule type" value="Genomic_DNA"/>
</dbReference>
<dbReference type="InterPro" id="IPR050430">
    <property type="entry name" value="Peptidase_S1"/>
</dbReference>
<keyword evidence="7" id="KW-1185">Reference proteome</keyword>
<sequence>MRVPLPIRPHFVRSLFARRLFACLAFAALGAMALALPAHAIIGGRPADPALKSEVVMITSTRGAFCTGVVLAPGVLLTAAHCVQPAADYAALVFEGSNPKLIPVARIALHPSFDPHSFETRRPTPDLAVVRLTEALPASFHPARLSSQMALPARRTAFTLAGYGVTKDGDGASGGQLRTTELPSIGTTGGIMVRLSDGPARGGCTGDSGGPVYLDGEVAGIIGWSTAAGGARGCGGVTGATLVGPQRAWIDATTRAMQR</sequence>
<evidence type="ECO:0000256" key="4">
    <source>
        <dbReference type="SAM" id="SignalP"/>
    </source>
</evidence>
<evidence type="ECO:0000256" key="1">
    <source>
        <dbReference type="ARBA" id="ARBA00007664"/>
    </source>
</evidence>
<dbReference type="RefSeq" id="WP_163076238.1">
    <property type="nucleotide sequence ID" value="NZ_CP048630.1"/>
</dbReference>
<dbReference type="InterPro" id="IPR001314">
    <property type="entry name" value="Peptidase_S1A"/>
</dbReference>
<keyword evidence="4" id="KW-0732">Signal</keyword>
<dbReference type="AlphaFoldDB" id="A0A6P1YSQ1"/>
<dbReference type="InterPro" id="IPR043504">
    <property type="entry name" value="Peptidase_S1_PA_chymotrypsin"/>
</dbReference>
<dbReference type="Proteomes" id="UP000464751">
    <property type="component" value="Chromosome"/>
</dbReference>
<keyword evidence="3" id="KW-0720">Serine protease</keyword>
<dbReference type="InterPro" id="IPR018114">
    <property type="entry name" value="TRYPSIN_HIS"/>
</dbReference>
<gene>
    <name evidence="6" type="ORF">G3A50_16295</name>
</gene>
<keyword evidence="2" id="KW-1015">Disulfide bond</keyword>
<keyword evidence="3" id="KW-0378">Hydrolase</keyword>
<dbReference type="PROSITE" id="PS00135">
    <property type="entry name" value="TRYPSIN_SER"/>
    <property type="match status" value="1"/>
</dbReference>
<dbReference type="Pfam" id="PF00089">
    <property type="entry name" value="Trypsin"/>
    <property type="match status" value="1"/>
</dbReference>
<evidence type="ECO:0000256" key="3">
    <source>
        <dbReference type="RuleBase" id="RU363034"/>
    </source>
</evidence>